<evidence type="ECO:0000313" key="3">
    <source>
        <dbReference type="Proteomes" id="UP000250369"/>
    </source>
</evidence>
<dbReference type="EMBL" id="QMFB01000030">
    <property type="protein sequence ID" value="RAV13280.1"/>
    <property type="molecule type" value="Genomic_DNA"/>
</dbReference>
<dbReference type="PANTHER" id="PTHR12110">
    <property type="entry name" value="HYDROXYPYRUVATE ISOMERASE"/>
    <property type="match status" value="1"/>
</dbReference>
<dbReference type="SUPFAM" id="SSF51658">
    <property type="entry name" value="Xylose isomerase-like"/>
    <property type="match status" value="1"/>
</dbReference>
<organism evidence="2 3">
    <name type="scientific">Paenibacillus contaminans</name>
    <dbReference type="NCBI Taxonomy" id="450362"/>
    <lineage>
        <taxon>Bacteria</taxon>
        <taxon>Bacillati</taxon>
        <taxon>Bacillota</taxon>
        <taxon>Bacilli</taxon>
        <taxon>Bacillales</taxon>
        <taxon>Paenibacillaceae</taxon>
        <taxon>Paenibacillus</taxon>
    </lineage>
</organism>
<accession>A0A329M0S9</accession>
<comment type="caution">
    <text evidence="2">The sequence shown here is derived from an EMBL/GenBank/DDBJ whole genome shotgun (WGS) entry which is preliminary data.</text>
</comment>
<gene>
    <name evidence="2" type="ORF">DQG23_33265</name>
</gene>
<keyword evidence="3" id="KW-1185">Reference proteome</keyword>
<evidence type="ECO:0000259" key="1">
    <source>
        <dbReference type="Pfam" id="PF01261"/>
    </source>
</evidence>
<dbReference type="InterPro" id="IPR036237">
    <property type="entry name" value="Xyl_isomerase-like_sf"/>
</dbReference>
<proteinExistence type="predicted"/>
<protein>
    <submittedName>
        <fullName evidence="2">Sugar phosphate isomerase/epimerase</fullName>
    </submittedName>
</protein>
<reference evidence="2 3" key="1">
    <citation type="journal article" date="2009" name="Int. J. Syst. Evol. Microbiol.">
        <title>Paenibacillus contaminans sp. nov., isolated from a contaminated laboratory plate.</title>
        <authorList>
            <person name="Chou J.H."/>
            <person name="Lee J.H."/>
            <person name="Lin M.C."/>
            <person name="Chang P.S."/>
            <person name="Arun A.B."/>
            <person name="Young C.C."/>
            <person name="Chen W.M."/>
        </authorList>
    </citation>
    <scope>NUCLEOTIDE SEQUENCE [LARGE SCALE GENOMIC DNA]</scope>
    <source>
        <strain evidence="2 3">CKOBP-6</strain>
    </source>
</reference>
<feature type="domain" description="Xylose isomerase-like TIM barrel" evidence="1">
    <location>
        <begin position="20"/>
        <end position="243"/>
    </location>
</feature>
<evidence type="ECO:0000313" key="2">
    <source>
        <dbReference type="EMBL" id="RAV13280.1"/>
    </source>
</evidence>
<name>A0A329M0S9_9BACL</name>
<dbReference type="Proteomes" id="UP000250369">
    <property type="component" value="Unassembled WGS sequence"/>
</dbReference>
<dbReference type="GO" id="GO:0016853">
    <property type="term" value="F:isomerase activity"/>
    <property type="evidence" value="ECO:0007669"/>
    <property type="project" value="UniProtKB-KW"/>
</dbReference>
<dbReference type="Pfam" id="PF01261">
    <property type="entry name" value="AP_endonuc_2"/>
    <property type="match status" value="1"/>
</dbReference>
<dbReference type="PANTHER" id="PTHR12110:SF41">
    <property type="entry name" value="INOSOSE DEHYDRATASE"/>
    <property type="match status" value="1"/>
</dbReference>
<dbReference type="InterPro" id="IPR050312">
    <property type="entry name" value="IolE/XylAMocC-like"/>
</dbReference>
<dbReference type="RefSeq" id="WP_113035345.1">
    <property type="nucleotide sequence ID" value="NZ_QMFB01000030.1"/>
</dbReference>
<keyword evidence="2" id="KW-0413">Isomerase</keyword>
<dbReference type="Gene3D" id="3.20.20.150">
    <property type="entry name" value="Divalent-metal-dependent TIM barrel enzymes"/>
    <property type="match status" value="1"/>
</dbReference>
<dbReference type="OrthoDB" id="9815124at2"/>
<dbReference type="AlphaFoldDB" id="A0A329M0S9"/>
<dbReference type="InterPro" id="IPR013022">
    <property type="entry name" value="Xyl_isomerase-like_TIM-brl"/>
</dbReference>
<sequence length="248" mass="27006">MLYSGLVSVTFRQKSPEEIIELAAKAGLNAIEWGGDVHVPVGDLARAKAIGDATREAGLTVASYGSYYKAGYGQSFADVLETAKALKAPSIRIWAGDKGSDKADEAWWKAVVEDTKAAAASAGEAGIRIAFEFHANTLTDGTAETLRLLELVGNEAVATYWQHKPEFNTGENLDSLRKLAPQLSNVHVFHWEPGIQLPLSDGIEPWRIYIDALQALEGDRYLLMEFVKDGLAEQFLEDAEVLKGLLTL</sequence>